<proteinExistence type="predicted"/>
<sequence length="29" mass="3430">RLTRVLPPTFWKSFNAGRYGEMENGFLKN</sequence>
<accession>X0Z7G7</accession>
<name>X0Z7G7_9ZZZZ</name>
<feature type="non-terminal residue" evidence="1">
    <location>
        <position position="1"/>
    </location>
</feature>
<dbReference type="EMBL" id="BARS01059353">
    <property type="protein sequence ID" value="GAG44496.1"/>
    <property type="molecule type" value="Genomic_DNA"/>
</dbReference>
<dbReference type="AlphaFoldDB" id="X0Z7G7"/>
<comment type="caution">
    <text evidence="1">The sequence shown here is derived from an EMBL/GenBank/DDBJ whole genome shotgun (WGS) entry which is preliminary data.</text>
</comment>
<reference evidence="1" key="1">
    <citation type="journal article" date="2014" name="Front. Microbiol.">
        <title>High frequency of phylogenetically diverse reductive dehalogenase-homologous genes in deep subseafloor sedimentary metagenomes.</title>
        <authorList>
            <person name="Kawai M."/>
            <person name="Futagami T."/>
            <person name="Toyoda A."/>
            <person name="Takaki Y."/>
            <person name="Nishi S."/>
            <person name="Hori S."/>
            <person name="Arai W."/>
            <person name="Tsubouchi T."/>
            <person name="Morono Y."/>
            <person name="Uchiyama I."/>
            <person name="Ito T."/>
            <person name="Fujiyama A."/>
            <person name="Inagaki F."/>
            <person name="Takami H."/>
        </authorList>
    </citation>
    <scope>NUCLEOTIDE SEQUENCE</scope>
    <source>
        <strain evidence="1">Expedition CK06-06</strain>
    </source>
</reference>
<protein>
    <submittedName>
        <fullName evidence="1">Uncharacterized protein</fullName>
    </submittedName>
</protein>
<gene>
    <name evidence="1" type="ORF">S01H1_86021</name>
</gene>
<organism evidence="1">
    <name type="scientific">marine sediment metagenome</name>
    <dbReference type="NCBI Taxonomy" id="412755"/>
    <lineage>
        <taxon>unclassified sequences</taxon>
        <taxon>metagenomes</taxon>
        <taxon>ecological metagenomes</taxon>
    </lineage>
</organism>
<evidence type="ECO:0000313" key="1">
    <source>
        <dbReference type="EMBL" id="GAG44496.1"/>
    </source>
</evidence>